<dbReference type="GO" id="GO:0009055">
    <property type="term" value="F:electron transfer activity"/>
    <property type="evidence" value="ECO:0007669"/>
    <property type="project" value="TreeGrafter"/>
</dbReference>
<dbReference type="PANTHER" id="PTHR43742">
    <property type="entry name" value="TRIMETHYLAMINE-N-OXIDE REDUCTASE"/>
    <property type="match status" value="1"/>
</dbReference>
<dbReference type="Gene3D" id="2.40.40.20">
    <property type="match status" value="1"/>
</dbReference>
<feature type="domain" description="Molybdopterin dinucleotide-binding" evidence="1">
    <location>
        <begin position="7"/>
        <end position="76"/>
    </location>
</feature>
<dbReference type="GO" id="GO:0043546">
    <property type="term" value="F:molybdopterin cofactor binding"/>
    <property type="evidence" value="ECO:0007669"/>
    <property type="project" value="InterPro"/>
</dbReference>
<comment type="caution">
    <text evidence="2">The sequence shown here is derived from an EMBL/GenBank/DDBJ whole genome shotgun (WGS) entry which is preliminary data.</text>
</comment>
<dbReference type="GO" id="GO:0030151">
    <property type="term" value="F:molybdenum ion binding"/>
    <property type="evidence" value="ECO:0007669"/>
    <property type="project" value="TreeGrafter"/>
</dbReference>
<protein>
    <submittedName>
        <fullName evidence="2">Molybdopterin dinucleotide binding domain-containing protein</fullName>
    </submittedName>
</protein>
<evidence type="ECO:0000313" key="2">
    <source>
        <dbReference type="EMBL" id="MDV2888279.1"/>
    </source>
</evidence>
<dbReference type="GO" id="GO:0030288">
    <property type="term" value="C:outer membrane-bounded periplasmic space"/>
    <property type="evidence" value="ECO:0007669"/>
    <property type="project" value="TreeGrafter"/>
</dbReference>
<dbReference type="Proteomes" id="UP001285636">
    <property type="component" value="Unassembled WGS sequence"/>
</dbReference>
<dbReference type="AlphaFoldDB" id="A0AAJ2NTZ4"/>
<evidence type="ECO:0000259" key="1">
    <source>
        <dbReference type="Pfam" id="PF01568"/>
    </source>
</evidence>
<dbReference type="Pfam" id="PF01568">
    <property type="entry name" value="Molydop_binding"/>
    <property type="match status" value="1"/>
</dbReference>
<feature type="non-terminal residue" evidence="2">
    <location>
        <position position="79"/>
    </location>
</feature>
<dbReference type="GO" id="GO:0016491">
    <property type="term" value="F:oxidoreductase activity"/>
    <property type="evidence" value="ECO:0007669"/>
    <property type="project" value="InterPro"/>
</dbReference>
<dbReference type="SUPFAM" id="SSF50692">
    <property type="entry name" value="ADC-like"/>
    <property type="match status" value="1"/>
</dbReference>
<evidence type="ECO:0000313" key="3">
    <source>
        <dbReference type="Proteomes" id="UP001285636"/>
    </source>
</evidence>
<sequence length="79" mass="8831">MEEVQTQELWINPVDAKERKINNGDKVKVYNHRGTIEMPAKVSSRVMPGVVCLPQAGWFTPDDKGIDKRGANNVLTGHD</sequence>
<accession>A0AAJ2NTZ4</accession>
<dbReference type="InterPro" id="IPR009010">
    <property type="entry name" value="Asp_de-COase-like_dom_sf"/>
</dbReference>
<dbReference type="GO" id="GO:0009061">
    <property type="term" value="P:anaerobic respiration"/>
    <property type="evidence" value="ECO:0007669"/>
    <property type="project" value="TreeGrafter"/>
</dbReference>
<dbReference type="InterPro" id="IPR006657">
    <property type="entry name" value="MoPterin_dinucl-bd_dom"/>
</dbReference>
<dbReference type="EMBL" id="JAWJAY010001201">
    <property type="protein sequence ID" value="MDV2888279.1"/>
    <property type="molecule type" value="Genomic_DNA"/>
</dbReference>
<dbReference type="InterPro" id="IPR050612">
    <property type="entry name" value="Prok_Mopterin_Oxidored"/>
</dbReference>
<reference evidence="2" key="1">
    <citation type="submission" date="2023-10" db="EMBL/GenBank/DDBJ databases">
        <title>Screening of Alkalihalophilus pseudofirmusBZ-TG-HK211 and Its Alleviation of Salt Stress on Rapeseed Growth.</title>
        <authorList>
            <person name="Zhao B."/>
            <person name="Guo T."/>
        </authorList>
    </citation>
    <scope>NUCLEOTIDE SEQUENCE</scope>
    <source>
        <strain evidence="2">BZ-TG-HK211</strain>
    </source>
</reference>
<dbReference type="PANTHER" id="PTHR43742:SF3">
    <property type="entry name" value="DIMETHYL SULFOXIDE REDUCTASE DMSA"/>
    <property type="match status" value="1"/>
</dbReference>
<name>A0AAJ2NTZ4_ALKPS</name>
<gene>
    <name evidence="2" type="ORF">RYX45_24260</name>
</gene>
<dbReference type="RefSeq" id="WP_323468242.1">
    <property type="nucleotide sequence ID" value="NZ_JAWJAY010001201.1"/>
</dbReference>
<organism evidence="2 3">
    <name type="scientific">Alkalihalophilus pseudofirmus</name>
    <name type="common">Bacillus pseudofirmus</name>
    <dbReference type="NCBI Taxonomy" id="79885"/>
    <lineage>
        <taxon>Bacteria</taxon>
        <taxon>Bacillati</taxon>
        <taxon>Bacillota</taxon>
        <taxon>Bacilli</taxon>
        <taxon>Bacillales</taxon>
        <taxon>Bacillaceae</taxon>
        <taxon>Alkalihalophilus</taxon>
    </lineage>
</organism>
<proteinExistence type="predicted"/>